<keyword evidence="5" id="KW-0443">Lipid metabolism</keyword>
<dbReference type="InterPro" id="IPR041723">
    <property type="entry name" value="CCT"/>
</dbReference>
<feature type="compositionally biased region" description="Acidic residues" evidence="9">
    <location>
        <begin position="28"/>
        <end position="37"/>
    </location>
</feature>
<dbReference type="Gene3D" id="3.40.50.620">
    <property type="entry name" value="HUPs"/>
    <property type="match status" value="1"/>
</dbReference>
<keyword evidence="7" id="KW-1208">Phospholipid metabolism</keyword>
<dbReference type="EMBL" id="JABXXO010000016">
    <property type="protein sequence ID" value="KAF7759947.1"/>
    <property type="molecule type" value="Genomic_DNA"/>
</dbReference>
<dbReference type="Proteomes" id="UP000629468">
    <property type="component" value="Unassembled WGS sequence"/>
</dbReference>
<dbReference type="NCBIfam" id="TIGR00125">
    <property type="entry name" value="cyt_tran_rel"/>
    <property type="match status" value="1"/>
</dbReference>
<evidence type="ECO:0000256" key="9">
    <source>
        <dbReference type="SAM" id="MobiDB-lite"/>
    </source>
</evidence>
<evidence type="ECO:0000259" key="10">
    <source>
        <dbReference type="Pfam" id="PF01467"/>
    </source>
</evidence>
<dbReference type="OMA" id="IMTHAER"/>
<keyword evidence="6" id="KW-0594">Phospholipid biosynthesis</keyword>
<dbReference type="Pfam" id="PF01467">
    <property type="entry name" value="CTP_transf_like"/>
    <property type="match status" value="1"/>
</dbReference>
<reference evidence="11 12" key="1">
    <citation type="journal article" name="Sci. Rep.">
        <title>Telomere-to-telomere assembled and centromere annotated genomes of the two main subspecies of the button mushroom Agaricus bisporus reveal especially polymorphic chromosome ends.</title>
        <authorList>
            <person name="Sonnenberg A.S.M."/>
            <person name="Sedaghat-Telgerd N."/>
            <person name="Lavrijssen B."/>
            <person name="Ohm R.A."/>
            <person name="Hendrickx P.M."/>
            <person name="Scholtmeijer K."/>
            <person name="Baars J.J.P."/>
            <person name="van Peer A."/>
        </authorList>
    </citation>
    <scope>NUCLEOTIDE SEQUENCE [LARGE SCALE GENOMIC DNA]</scope>
    <source>
        <strain evidence="11 12">H119_p4</strain>
    </source>
</reference>
<dbReference type="EC" id="2.7.7.15" evidence="8"/>
<feature type="compositionally biased region" description="Basic and acidic residues" evidence="9">
    <location>
        <begin position="355"/>
        <end position="364"/>
    </location>
</feature>
<evidence type="ECO:0000256" key="5">
    <source>
        <dbReference type="ARBA" id="ARBA00023098"/>
    </source>
</evidence>
<name>A0A8H7BZQ3_AGABI</name>
<dbReference type="CDD" id="cd02174">
    <property type="entry name" value="CCT"/>
    <property type="match status" value="1"/>
</dbReference>
<feature type="compositionally biased region" description="Polar residues" evidence="9">
    <location>
        <begin position="394"/>
        <end position="417"/>
    </location>
</feature>
<dbReference type="SMR" id="A0A8H7BZQ3"/>
<dbReference type="PANTHER" id="PTHR10739">
    <property type="entry name" value="CYTIDYLYLTRANSFERASE"/>
    <property type="match status" value="1"/>
</dbReference>
<dbReference type="GO" id="GO:0005635">
    <property type="term" value="C:nuclear envelope"/>
    <property type="evidence" value="ECO:0007669"/>
    <property type="project" value="TreeGrafter"/>
</dbReference>
<evidence type="ECO:0000256" key="1">
    <source>
        <dbReference type="ARBA" id="ARBA00010101"/>
    </source>
</evidence>
<dbReference type="AlphaFoldDB" id="A0A8H7BZQ3"/>
<dbReference type="InterPro" id="IPR045049">
    <property type="entry name" value="Pcy1-like"/>
</dbReference>
<keyword evidence="3" id="KW-0808">Transferase</keyword>
<evidence type="ECO:0000256" key="6">
    <source>
        <dbReference type="ARBA" id="ARBA00023209"/>
    </source>
</evidence>
<dbReference type="PANTHER" id="PTHR10739:SF13">
    <property type="entry name" value="CHOLINE-PHOSPHATE CYTIDYLYLTRANSFERASE"/>
    <property type="match status" value="1"/>
</dbReference>
<evidence type="ECO:0000256" key="4">
    <source>
        <dbReference type="ARBA" id="ARBA00022695"/>
    </source>
</evidence>
<feature type="region of interest" description="Disordered" evidence="9">
    <location>
        <begin position="355"/>
        <end position="428"/>
    </location>
</feature>
<dbReference type="GO" id="GO:0031210">
    <property type="term" value="F:phosphatidylcholine binding"/>
    <property type="evidence" value="ECO:0007669"/>
    <property type="project" value="TreeGrafter"/>
</dbReference>
<keyword evidence="4" id="KW-0548">Nucleotidyltransferase</keyword>
<dbReference type="GO" id="GO:0004105">
    <property type="term" value="F:choline-phosphate cytidylyltransferase activity"/>
    <property type="evidence" value="ECO:0007669"/>
    <property type="project" value="UniProtKB-EC"/>
</dbReference>
<proteinExistence type="inferred from homology"/>
<dbReference type="InterPro" id="IPR014729">
    <property type="entry name" value="Rossmann-like_a/b/a_fold"/>
</dbReference>
<keyword evidence="2" id="KW-0444">Lipid biosynthesis</keyword>
<evidence type="ECO:0000256" key="2">
    <source>
        <dbReference type="ARBA" id="ARBA00022516"/>
    </source>
</evidence>
<accession>A0A8H7BZQ3</accession>
<feature type="region of interest" description="Disordered" evidence="9">
    <location>
        <begin position="1"/>
        <end position="119"/>
    </location>
</feature>
<evidence type="ECO:0000313" key="12">
    <source>
        <dbReference type="Proteomes" id="UP000629468"/>
    </source>
</evidence>
<dbReference type="SUPFAM" id="SSF52374">
    <property type="entry name" value="Nucleotidylyl transferase"/>
    <property type="match status" value="1"/>
</dbReference>
<protein>
    <recommendedName>
        <fullName evidence="8">choline-phosphate cytidylyltransferase</fullName>
        <ecNumber evidence="8">2.7.7.15</ecNumber>
    </recommendedName>
</protein>
<evidence type="ECO:0000313" key="11">
    <source>
        <dbReference type="EMBL" id="KAF7759947.1"/>
    </source>
</evidence>
<gene>
    <name evidence="11" type="ORF">Agabi119p4_11642</name>
</gene>
<evidence type="ECO:0000256" key="8">
    <source>
        <dbReference type="ARBA" id="ARBA00026101"/>
    </source>
</evidence>
<comment type="caution">
    <text evidence="11">The sequence shown here is derived from an EMBL/GenBank/DDBJ whole genome shotgun (WGS) entry which is preliminary data.</text>
</comment>
<evidence type="ECO:0000256" key="3">
    <source>
        <dbReference type="ARBA" id="ARBA00022679"/>
    </source>
</evidence>
<dbReference type="InterPro" id="IPR004821">
    <property type="entry name" value="Cyt_trans-like"/>
</dbReference>
<sequence length="428" mass="46894">MSVGTRTLHLKRSFGKYPRAIESPAYDASEEDNDPLTDDGSAVSGPVSSRPSHPPRSKPQQAKTKHHLQSVLSDSDGVDSPTYDGDVESSAAMRGADPQANPRASTLAHHYSSSTSTLSNPHAEYQLSIFDIITPDLYAPARDSSTSTAAASVPVIADETPFTPASLSTADIQSFVQKAIEGESWRKYKINPPPSDRPVRIYADGVYDLFHFGHALQLRQAKLSFPSVYLMVGISSDQQVHEHKGRTVMDHVERIEAVRHCRWVDEVLTDIPWVITEQFIDKYQIDYVAHDEEPYVSAGHDDTYAFAKQAGKFLPTRRTPGVSTSDLLERIVSKYRKRDFDDKLTRMGHAELRAEGSDYDDLSRRPSRVGSPSFESGGGLSLGVPPSSSVYASFGSSRVASPLATSPGNSRIVSRSESPVPESAPEMK</sequence>
<feature type="domain" description="Cytidyltransferase-like" evidence="10">
    <location>
        <begin position="202"/>
        <end position="329"/>
    </location>
</feature>
<organism evidence="11 12">
    <name type="scientific">Agaricus bisporus var. burnettii</name>
    <dbReference type="NCBI Taxonomy" id="192524"/>
    <lineage>
        <taxon>Eukaryota</taxon>
        <taxon>Fungi</taxon>
        <taxon>Dikarya</taxon>
        <taxon>Basidiomycota</taxon>
        <taxon>Agaricomycotina</taxon>
        <taxon>Agaricomycetes</taxon>
        <taxon>Agaricomycetidae</taxon>
        <taxon>Agaricales</taxon>
        <taxon>Agaricineae</taxon>
        <taxon>Agaricaceae</taxon>
        <taxon>Agaricus</taxon>
    </lineage>
</organism>
<evidence type="ECO:0000256" key="7">
    <source>
        <dbReference type="ARBA" id="ARBA00023264"/>
    </source>
</evidence>
<comment type="similarity">
    <text evidence="1">Belongs to the cytidylyltransferase family.</text>
</comment>